<dbReference type="InterPro" id="IPR033113">
    <property type="entry name" value="PLA2_histidine"/>
</dbReference>
<dbReference type="PROSITE" id="PS00118">
    <property type="entry name" value="PA2_HIS"/>
    <property type="match status" value="1"/>
</dbReference>
<dbReference type="GO" id="GO:0004623">
    <property type="term" value="F:phospholipase A2 activity"/>
    <property type="evidence" value="ECO:0007669"/>
    <property type="project" value="InterPro"/>
</dbReference>
<evidence type="ECO:0000256" key="1">
    <source>
        <dbReference type="ARBA" id="ARBA00004613"/>
    </source>
</evidence>
<dbReference type="Proteomes" id="UP000054558">
    <property type="component" value="Unassembled WGS sequence"/>
</dbReference>
<dbReference type="AlphaFoldDB" id="A0A1Y1HN99"/>
<feature type="signal peptide" evidence="4">
    <location>
        <begin position="1"/>
        <end position="26"/>
    </location>
</feature>
<accession>A0A1Y1HN99</accession>
<dbReference type="OrthoDB" id="566013at2759"/>
<dbReference type="SUPFAM" id="SSF48619">
    <property type="entry name" value="Phospholipase A2, PLA2"/>
    <property type="match status" value="1"/>
</dbReference>
<keyword evidence="6" id="KW-1185">Reference proteome</keyword>
<proteinExistence type="predicted"/>
<dbReference type="GO" id="GO:0050482">
    <property type="term" value="P:arachidonate secretion"/>
    <property type="evidence" value="ECO:0007669"/>
    <property type="project" value="InterPro"/>
</dbReference>
<dbReference type="InterPro" id="IPR036444">
    <property type="entry name" value="PLipase_A2_dom_sf"/>
</dbReference>
<dbReference type="GO" id="GO:0006644">
    <property type="term" value="P:phospholipid metabolic process"/>
    <property type="evidence" value="ECO:0007669"/>
    <property type="project" value="InterPro"/>
</dbReference>
<evidence type="ECO:0000313" key="6">
    <source>
        <dbReference type="Proteomes" id="UP000054558"/>
    </source>
</evidence>
<dbReference type="OMA" id="CVAQNCN"/>
<feature type="chain" id="PRO_5012349821" evidence="4">
    <location>
        <begin position="27"/>
        <end position="164"/>
    </location>
</feature>
<evidence type="ECO:0000256" key="2">
    <source>
        <dbReference type="ARBA" id="ARBA00022525"/>
    </source>
</evidence>
<evidence type="ECO:0000313" key="5">
    <source>
        <dbReference type="EMBL" id="GAQ79202.1"/>
    </source>
</evidence>
<gene>
    <name evidence="5" type="ORF">KFL_000260180</name>
</gene>
<name>A0A1Y1HN99_KLENI</name>
<sequence>MGTFSQTTLVCCLLVAGICCGRGVDGAVGTSDKKPRRQPVDSGGLGTGDHGPDCSKVCVAKDCNTMGLRYGKYCGVGWTGCPGEEPCDPLDACCKKHDECCVKHGLLHNPCHKAFKKCMARVRATGKKGFSAECPYSVAIPAMEQGMDLAMMFGQGGMQQFAAM</sequence>
<dbReference type="EMBL" id="DF236975">
    <property type="protein sequence ID" value="GAQ79202.1"/>
    <property type="molecule type" value="Genomic_DNA"/>
</dbReference>
<protein>
    <submittedName>
        <fullName evidence="5">Phospholipase A2</fullName>
    </submittedName>
</protein>
<dbReference type="STRING" id="105231.A0A1Y1HN99"/>
<reference evidence="5 6" key="1">
    <citation type="journal article" date="2014" name="Nat. Commun.">
        <title>Klebsormidium flaccidum genome reveals primary factors for plant terrestrial adaptation.</title>
        <authorList>
            <person name="Hori K."/>
            <person name="Maruyama F."/>
            <person name="Fujisawa T."/>
            <person name="Togashi T."/>
            <person name="Yamamoto N."/>
            <person name="Seo M."/>
            <person name="Sato S."/>
            <person name="Yamada T."/>
            <person name="Mori H."/>
            <person name="Tajima N."/>
            <person name="Moriyama T."/>
            <person name="Ikeuchi M."/>
            <person name="Watanabe M."/>
            <person name="Wada H."/>
            <person name="Kobayashi K."/>
            <person name="Saito M."/>
            <person name="Masuda T."/>
            <person name="Sasaki-Sekimoto Y."/>
            <person name="Mashiguchi K."/>
            <person name="Awai K."/>
            <person name="Shimojima M."/>
            <person name="Masuda S."/>
            <person name="Iwai M."/>
            <person name="Nobusawa T."/>
            <person name="Narise T."/>
            <person name="Kondo S."/>
            <person name="Saito H."/>
            <person name="Sato R."/>
            <person name="Murakawa M."/>
            <person name="Ihara Y."/>
            <person name="Oshima-Yamada Y."/>
            <person name="Ohtaka K."/>
            <person name="Satoh M."/>
            <person name="Sonobe K."/>
            <person name="Ishii M."/>
            <person name="Ohtani R."/>
            <person name="Kanamori-Sato M."/>
            <person name="Honoki R."/>
            <person name="Miyazaki D."/>
            <person name="Mochizuki H."/>
            <person name="Umetsu J."/>
            <person name="Higashi K."/>
            <person name="Shibata D."/>
            <person name="Kamiya Y."/>
            <person name="Sato N."/>
            <person name="Nakamura Y."/>
            <person name="Tabata S."/>
            <person name="Ida S."/>
            <person name="Kurokawa K."/>
            <person name="Ohta H."/>
        </authorList>
    </citation>
    <scope>NUCLEOTIDE SEQUENCE [LARGE SCALE GENOMIC DNA]</scope>
    <source>
        <strain evidence="5 6">NIES-2285</strain>
    </source>
</reference>
<dbReference type="GO" id="GO:0005576">
    <property type="term" value="C:extracellular region"/>
    <property type="evidence" value="ECO:0007669"/>
    <property type="project" value="UniProtKB-SubCell"/>
</dbReference>
<keyword evidence="4" id="KW-0732">Signal</keyword>
<feature type="region of interest" description="Disordered" evidence="3">
    <location>
        <begin position="28"/>
        <end position="49"/>
    </location>
</feature>
<keyword evidence="2" id="KW-0964">Secreted</keyword>
<organism evidence="5 6">
    <name type="scientific">Klebsormidium nitens</name>
    <name type="common">Green alga</name>
    <name type="synonym">Ulothrix nitens</name>
    <dbReference type="NCBI Taxonomy" id="105231"/>
    <lineage>
        <taxon>Eukaryota</taxon>
        <taxon>Viridiplantae</taxon>
        <taxon>Streptophyta</taxon>
        <taxon>Klebsormidiophyceae</taxon>
        <taxon>Klebsormidiales</taxon>
        <taxon>Klebsormidiaceae</taxon>
        <taxon>Klebsormidium</taxon>
    </lineage>
</organism>
<evidence type="ECO:0000256" key="4">
    <source>
        <dbReference type="SAM" id="SignalP"/>
    </source>
</evidence>
<comment type="subcellular location">
    <subcellularLocation>
        <location evidence="1">Secreted</location>
    </subcellularLocation>
</comment>
<dbReference type="Gene3D" id="1.20.90.10">
    <property type="entry name" value="Phospholipase A2 domain"/>
    <property type="match status" value="1"/>
</dbReference>
<evidence type="ECO:0000256" key="3">
    <source>
        <dbReference type="SAM" id="MobiDB-lite"/>
    </source>
</evidence>